<proteinExistence type="predicted"/>
<feature type="domain" description="CAAX prenyl protease 2/Lysostaphin resistance protein A-like" evidence="2">
    <location>
        <begin position="143"/>
        <end position="246"/>
    </location>
</feature>
<dbReference type="PANTHER" id="PTHR35797">
    <property type="entry name" value="PROTEASE-RELATED"/>
    <property type="match status" value="1"/>
</dbReference>
<comment type="caution">
    <text evidence="3">The sequence shown here is derived from an EMBL/GenBank/DDBJ whole genome shotgun (WGS) entry which is preliminary data.</text>
</comment>
<organism evidence="3 4">
    <name type="scientific">Kocuria aegyptia</name>
    <dbReference type="NCBI Taxonomy" id="330943"/>
    <lineage>
        <taxon>Bacteria</taxon>
        <taxon>Bacillati</taxon>
        <taxon>Actinomycetota</taxon>
        <taxon>Actinomycetes</taxon>
        <taxon>Micrococcales</taxon>
        <taxon>Micrococcaceae</taxon>
        <taxon>Kocuria</taxon>
    </lineage>
</organism>
<dbReference type="Pfam" id="PF02517">
    <property type="entry name" value="Rce1-like"/>
    <property type="match status" value="1"/>
</dbReference>
<feature type="transmembrane region" description="Helical" evidence="1">
    <location>
        <begin position="23"/>
        <end position="44"/>
    </location>
</feature>
<sequence>MASVDGSGGGRSAWSSVVRRRPLLAFVVLAYGITWLFRIPLAASTAGVIPVVLPRAVLQFAGDFGPLVAATVVVAALEGRAGLRGLFGQVLRWRVGWGWYAAALLGPVALFLAAAVVSMVVLGAPAPDWAGFGRWEELPFLGPVATWAFLVVVIGFGEEVGWRGFAQPHLQARHSALVAAVVVGLFWVFWHAPTFVFDAAFSTMSVPFTIGWAVLVVAGSIVLAWLYNGTGGSLLIPILFHGTQDFTMASAAARGEELNLVWAVLFLVLTAAVVRVAGPRHLSRSRSSRSAAR</sequence>
<name>A0ABN2K9Q9_9MICC</name>
<feature type="transmembrane region" description="Helical" evidence="1">
    <location>
        <begin position="97"/>
        <end position="124"/>
    </location>
</feature>
<dbReference type="InterPro" id="IPR003675">
    <property type="entry name" value="Rce1/LyrA-like_dom"/>
</dbReference>
<keyword evidence="4" id="KW-1185">Reference proteome</keyword>
<feature type="transmembrane region" description="Helical" evidence="1">
    <location>
        <begin position="144"/>
        <end position="162"/>
    </location>
</feature>
<accession>A0ABN2K9Q9</accession>
<dbReference type="Proteomes" id="UP001501204">
    <property type="component" value="Unassembled WGS sequence"/>
</dbReference>
<keyword evidence="1" id="KW-0472">Membrane</keyword>
<feature type="transmembrane region" description="Helical" evidence="1">
    <location>
        <begin position="56"/>
        <end position="77"/>
    </location>
</feature>
<evidence type="ECO:0000259" key="2">
    <source>
        <dbReference type="Pfam" id="PF02517"/>
    </source>
</evidence>
<reference evidence="3 4" key="1">
    <citation type="journal article" date="2019" name="Int. J. Syst. Evol. Microbiol.">
        <title>The Global Catalogue of Microorganisms (GCM) 10K type strain sequencing project: providing services to taxonomists for standard genome sequencing and annotation.</title>
        <authorList>
            <consortium name="The Broad Institute Genomics Platform"/>
            <consortium name="The Broad Institute Genome Sequencing Center for Infectious Disease"/>
            <person name="Wu L."/>
            <person name="Ma J."/>
        </authorList>
    </citation>
    <scope>NUCLEOTIDE SEQUENCE [LARGE SCALE GENOMIC DNA]</scope>
    <source>
        <strain evidence="3 4">JCM 14735</strain>
    </source>
</reference>
<feature type="transmembrane region" description="Helical" evidence="1">
    <location>
        <begin position="204"/>
        <end position="227"/>
    </location>
</feature>
<evidence type="ECO:0000256" key="1">
    <source>
        <dbReference type="SAM" id="Phobius"/>
    </source>
</evidence>
<keyword evidence="1" id="KW-0812">Transmembrane</keyword>
<keyword evidence="1" id="KW-1133">Transmembrane helix</keyword>
<dbReference type="RefSeq" id="WP_344119935.1">
    <property type="nucleotide sequence ID" value="NZ_BAAAOA010000009.1"/>
</dbReference>
<dbReference type="InterPro" id="IPR042150">
    <property type="entry name" value="MmRce1-like"/>
</dbReference>
<feature type="transmembrane region" description="Helical" evidence="1">
    <location>
        <begin position="174"/>
        <end position="192"/>
    </location>
</feature>
<gene>
    <name evidence="3" type="ORF">GCM10009767_07490</name>
</gene>
<evidence type="ECO:0000313" key="4">
    <source>
        <dbReference type="Proteomes" id="UP001501204"/>
    </source>
</evidence>
<protein>
    <recommendedName>
        <fullName evidence="2">CAAX prenyl protease 2/Lysostaphin resistance protein A-like domain-containing protein</fullName>
    </recommendedName>
</protein>
<dbReference type="EMBL" id="BAAAOA010000009">
    <property type="protein sequence ID" value="GAA1750996.1"/>
    <property type="molecule type" value="Genomic_DNA"/>
</dbReference>
<dbReference type="PANTHER" id="PTHR35797:SF1">
    <property type="entry name" value="PROTEASE"/>
    <property type="match status" value="1"/>
</dbReference>
<evidence type="ECO:0000313" key="3">
    <source>
        <dbReference type="EMBL" id="GAA1750996.1"/>
    </source>
</evidence>
<feature type="transmembrane region" description="Helical" evidence="1">
    <location>
        <begin position="259"/>
        <end position="278"/>
    </location>
</feature>